<name>A0A841CRD0_9PSEU</name>
<keyword evidence="1" id="KW-0812">Transmembrane</keyword>
<evidence type="ECO:0000313" key="3">
    <source>
        <dbReference type="Proteomes" id="UP000547510"/>
    </source>
</evidence>
<protein>
    <submittedName>
        <fullName evidence="2">Uncharacterized protein</fullName>
    </submittedName>
</protein>
<reference evidence="2 3" key="1">
    <citation type="submission" date="2020-08" db="EMBL/GenBank/DDBJ databases">
        <title>Genomic Encyclopedia of Type Strains, Phase III (KMG-III): the genomes of soil and plant-associated and newly described type strains.</title>
        <authorList>
            <person name="Whitman W."/>
        </authorList>
    </citation>
    <scope>NUCLEOTIDE SEQUENCE [LARGE SCALE GENOMIC DNA]</scope>
    <source>
        <strain evidence="2 3">CECT 8640</strain>
    </source>
</reference>
<comment type="caution">
    <text evidence="2">The sequence shown here is derived from an EMBL/GenBank/DDBJ whole genome shotgun (WGS) entry which is preliminary data.</text>
</comment>
<feature type="transmembrane region" description="Helical" evidence="1">
    <location>
        <begin position="70"/>
        <end position="89"/>
    </location>
</feature>
<evidence type="ECO:0000313" key="2">
    <source>
        <dbReference type="EMBL" id="MBB5959849.1"/>
    </source>
</evidence>
<dbReference type="Proteomes" id="UP000547510">
    <property type="component" value="Unassembled WGS sequence"/>
</dbReference>
<organism evidence="2 3">
    <name type="scientific">Saccharothrix tamanrassetensis</name>
    <dbReference type="NCBI Taxonomy" id="1051531"/>
    <lineage>
        <taxon>Bacteria</taxon>
        <taxon>Bacillati</taxon>
        <taxon>Actinomycetota</taxon>
        <taxon>Actinomycetes</taxon>
        <taxon>Pseudonocardiales</taxon>
        <taxon>Pseudonocardiaceae</taxon>
        <taxon>Saccharothrix</taxon>
    </lineage>
</organism>
<dbReference type="AlphaFoldDB" id="A0A841CRD0"/>
<keyword evidence="1" id="KW-1133">Transmembrane helix</keyword>
<evidence type="ECO:0000256" key="1">
    <source>
        <dbReference type="SAM" id="Phobius"/>
    </source>
</evidence>
<dbReference type="EMBL" id="JACHJN010000013">
    <property type="protein sequence ID" value="MBB5959849.1"/>
    <property type="molecule type" value="Genomic_DNA"/>
</dbReference>
<sequence>MSPRTVAAVVGVAFFLAGLLIMLLPLTADSPSGLAVPCGNSVGMGFDEVSAEAEGAALVGICERLREVRLAWAVPVTAVGVLLVVGSSVRRRRPTP</sequence>
<dbReference type="RefSeq" id="WP_184697212.1">
    <property type="nucleotide sequence ID" value="NZ_JACHJN010000013.1"/>
</dbReference>
<accession>A0A841CRD0</accession>
<keyword evidence="3" id="KW-1185">Reference proteome</keyword>
<gene>
    <name evidence="2" type="ORF">FHS29_006471</name>
</gene>
<keyword evidence="1" id="KW-0472">Membrane</keyword>
<proteinExistence type="predicted"/>